<comment type="caution">
    <text evidence="3">The sequence shown here is derived from an EMBL/GenBank/DDBJ whole genome shotgun (WGS) entry which is preliminary data.</text>
</comment>
<name>A0A1G1XK68_9BACT</name>
<evidence type="ECO:0000256" key="1">
    <source>
        <dbReference type="SAM" id="MobiDB-lite"/>
    </source>
</evidence>
<dbReference type="Pfam" id="PF12674">
    <property type="entry name" value="Zn_ribbon_2"/>
    <property type="match status" value="1"/>
</dbReference>
<evidence type="ECO:0000313" key="3">
    <source>
        <dbReference type="EMBL" id="OGY40352.1"/>
    </source>
</evidence>
<protein>
    <recommendedName>
        <fullName evidence="2">Putative zinc ribbon domain-containing protein</fullName>
    </recommendedName>
</protein>
<dbReference type="AlphaFoldDB" id="A0A1G1XK68"/>
<proteinExistence type="predicted"/>
<feature type="region of interest" description="Disordered" evidence="1">
    <location>
        <begin position="1"/>
        <end position="20"/>
    </location>
</feature>
<dbReference type="EMBL" id="MHHY01000009">
    <property type="protein sequence ID" value="OGY40352.1"/>
    <property type="molecule type" value="Genomic_DNA"/>
</dbReference>
<dbReference type="Proteomes" id="UP000178570">
    <property type="component" value="Unassembled WGS sequence"/>
</dbReference>
<sequence length="78" mass="9050">MPLKADKQGGGTEQDGSKSSVYCSSCYKNGEFINPDMTLKEMRELVNKVLRDEIKMNRIFCWLAVRQIPKLKRWNVPK</sequence>
<dbReference type="InterPro" id="IPR025868">
    <property type="entry name" value="Zn_ribbon_dom_put"/>
</dbReference>
<evidence type="ECO:0000259" key="2">
    <source>
        <dbReference type="Pfam" id="PF12674"/>
    </source>
</evidence>
<organism evidence="3 4">
    <name type="scientific">Candidatus Brennerbacteria bacterium RIFOXYD1_FULL_41_16</name>
    <dbReference type="NCBI Taxonomy" id="1797529"/>
    <lineage>
        <taxon>Bacteria</taxon>
        <taxon>Candidatus Brenneribacteriota</taxon>
    </lineage>
</organism>
<reference evidence="3 4" key="1">
    <citation type="journal article" date="2016" name="Nat. Commun.">
        <title>Thousands of microbial genomes shed light on interconnected biogeochemical processes in an aquifer system.</title>
        <authorList>
            <person name="Anantharaman K."/>
            <person name="Brown C.T."/>
            <person name="Hug L.A."/>
            <person name="Sharon I."/>
            <person name="Castelle C.J."/>
            <person name="Probst A.J."/>
            <person name="Thomas B.C."/>
            <person name="Singh A."/>
            <person name="Wilkins M.J."/>
            <person name="Karaoz U."/>
            <person name="Brodie E.L."/>
            <person name="Williams K.H."/>
            <person name="Hubbard S.S."/>
            <person name="Banfield J.F."/>
        </authorList>
    </citation>
    <scope>NUCLEOTIDE SEQUENCE [LARGE SCALE GENOMIC DNA]</scope>
</reference>
<accession>A0A1G1XK68</accession>
<evidence type="ECO:0000313" key="4">
    <source>
        <dbReference type="Proteomes" id="UP000178570"/>
    </source>
</evidence>
<dbReference type="STRING" id="1797529.A2570_03690"/>
<gene>
    <name evidence="3" type="ORF">A2570_03690</name>
</gene>
<feature type="domain" description="Putative zinc ribbon" evidence="2">
    <location>
        <begin position="1"/>
        <end position="75"/>
    </location>
</feature>